<dbReference type="GeneID" id="4363351"/>
<name>Q070E3_CPRVZ</name>
<proteinExistence type="predicted"/>
<organismHost>
    <name type="scientific">Crocodylus porosus</name>
    <name type="common">Saltwater crocodile</name>
    <name type="synonym">Estuarine crocodile</name>
    <dbReference type="NCBI Taxonomy" id="8502"/>
</organismHost>
<organism evidence="1 2">
    <name type="scientific">Nile crocodilepox virus (isolate Crocodylus niloticus/Zimbabwe/Ume/2001)</name>
    <name type="common">CRV</name>
    <dbReference type="NCBI Taxonomy" id="1289473"/>
    <lineage>
        <taxon>Viruses</taxon>
        <taxon>Varidnaviria</taxon>
        <taxon>Bamfordvirae</taxon>
        <taxon>Nucleocytoviricota</taxon>
        <taxon>Pokkesviricetes</taxon>
        <taxon>Chitovirales</taxon>
        <taxon>Poxviridae</taxon>
        <taxon>Chordopoxvirinae</taxon>
        <taxon>Crocodylidpoxvirus</taxon>
        <taxon>Crocodylidpoxvirus nilecrocodilepox</taxon>
        <taxon>Nile crocodilepox virus</taxon>
    </lineage>
</organism>
<dbReference type="KEGG" id="vg:4363351"/>
<accession>Q070E3</accession>
<dbReference type="Proteomes" id="UP000011300">
    <property type="component" value="Segment"/>
</dbReference>
<dbReference type="RefSeq" id="YP_784298.1">
    <property type="nucleotide sequence ID" value="NC_008030.1"/>
</dbReference>
<evidence type="ECO:0000313" key="2">
    <source>
        <dbReference type="Proteomes" id="UP000011300"/>
    </source>
</evidence>
<reference evidence="1 2" key="1">
    <citation type="journal article" date="2006" name="J. Virol.">
        <title>Genome of crocodilepox virus.</title>
        <authorList>
            <person name="Afonso C.L."/>
            <person name="Tulman E.R."/>
            <person name="Delhon G."/>
            <person name="Lu Z."/>
            <person name="Viljoen G.J."/>
            <person name="Wallace D.B."/>
            <person name="Kutish G.F."/>
            <person name="Rock D.L."/>
        </authorList>
    </citation>
    <scope>NUCLEOTIDE SEQUENCE [LARGE SCALE GENOMIC DNA]</scope>
    <source>
        <strain evidence="2">Isolate Crocodylus niloticus/Zimbabwe/Ume/2001</strain>
    </source>
</reference>
<organismHost>
    <name type="scientific">Crocodylus johnstoni</name>
    <name type="common">Australian freshwater crocodile</name>
    <dbReference type="NCBI Taxonomy" id="184234"/>
</organismHost>
<dbReference type="EMBL" id="DQ356948">
    <property type="protein sequence ID" value="ABJ08999.1"/>
    <property type="molecule type" value="Genomic_DNA"/>
</dbReference>
<gene>
    <name evidence="1" type="ORF">CRV108</name>
</gene>
<protein>
    <submittedName>
        <fullName evidence="1">Uncharacterized protein</fullName>
    </submittedName>
</protein>
<sequence length="119" mass="13270">MLLAIILTTVIIFLFILSRKVTVARAEPAYLYNRRAPDPALVRQVESLRARLEAAEAYGAAQEAVVRELELRFLALSSKKAAYDANAAKLSPVVDGFSTVDVLRTVKFFYLLVSKLRLL</sequence>
<evidence type="ECO:0000313" key="1">
    <source>
        <dbReference type="EMBL" id="ABJ08999.1"/>
    </source>
</evidence>
<keyword evidence="2" id="KW-1185">Reference proteome</keyword>
<organismHost>
    <name type="scientific">Crocodylus niloticus</name>
    <name type="common">Nile crocodile</name>
    <name type="synonym">African crocodile</name>
    <dbReference type="NCBI Taxonomy" id="8501"/>
</organismHost>